<comment type="caution">
    <text evidence="2">The sequence shown here is derived from an EMBL/GenBank/DDBJ whole genome shotgun (WGS) entry which is preliminary data.</text>
</comment>
<reference evidence="2 3" key="1">
    <citation type="journal article" date="2019" name="Int. J. Syst. Evol. Microbiol.">
        <title>The Global Catalogue of Microorganisms (GCM) 10K type strain sequencing project: providing services to taxonomists for standard genome sequencing and annotation.</title>
        <authorList>
            <consortium name="The Broad Institute Genomics Platform"/>
            <consortium name="The Broad Institute Genome Sequencing Center for Infectious Disease"/>
            <person name="Wu L."/>
            <person name="Ma J."/>
        </authorList>
    </citation>
    <scope>NUCLEOTIDE SEQUENCE [LARGE SCALE GENOMIC DNA]</scope>
    <source>
        <strain evidence="2 3">JCM 14303</strain>
    </source>
</reference>
<protein>
    <submittedName>
        <fullName evidence="2">Alpha/beta hydrolase</fullName>
    </submittedName>
</protein>
<accession>A0ABN2ALF9</accession>
<dbReference type="Proteomes" id="UP001500363">
    <property type="component" value="Unassembled WGS sequence"/>
</dbReference>
<dbReference type="InterPro" id="IPR050228">
    <property type="entry name" value="Carboxylesterase_BioH"/>
</dbReference>
<evidence type="ECO:0000259" key="1">
    <source>
        <dbReference type="Pfam" id="PF00561"/>
    </source>
</evidence>
<dbReference type="SUPFAM" id="SSF53474">
    <property type="entry name" value="alpha/beta-Hydrolases"/>
    <property type="match status" value="1"/>
</dbReference>
<dbReference type="EMBL" id="BAAANC010000001">
    <property type="protein sequence ID" value="GAA1521912.1"/>
    <property type="molecule type" value="Genomic_DNA"/>
</dbReference>
<evidence type="ECO:0000313" key="2">
    <source>
        <dbReference type="EMBL" id="GAA1521912.1"/>
    </source>
</evidence>
<sequence length="306" mass="33589">MTFTQVSVRCGPLDMAVETTGPEDGWPVVLLHGFPYDPQCFEVAAATLATEGARVLAPYLRGFGATRFVSDSTPRSGQQAAIGRDVLNLVETLELRAPILVGYDWGGRAACVAAVLRPDLVGGVVALGGYSIQDIAAASAEPAPPQEESVDWYQYYFHSERGRAGLARYRRELTAQLWREWSPARPIADADFERTAPSFDNPDFVEVAIHSYRHRFGLVPGAEQYEDDERLLAALPPVEVPAIVLDPTEDPALKPRPREQHAARFPRLLDYRRIESGHNQPFDAPAATALAVLDLHAFLKSTTAEP</sequence>
<feature type="domain" description="AB hydrolase-1" evidence="1">
    <location>
        <begin position="27"/>
        <end position="285"/>
    </location>
</feature>
<name>A0ABN2ALF9_9ACTN</name>
<evidence type="ECO:0000313" key="3">
    <source>
        <dbReference type="Proteomes" id="UP001500363"/>
    </source>
</evidence>
<dbReference type="InterPro" id="IPR000639">
    <property type="entry name" value="Epox_hydrolase-like"/>
</dbReference>
<keyword evidence="3" id="KW-1185">Reference proteome</keyword>
<dbReference type="GO" id="GO:0016787">
    <property type="term" value="F:hydrolase activity"/>
    <property type="evidence" value="ECO:0007669"/>
    <property type="project" value="UniProtKB-KW"/>
</dbReference>
<organism evidence="2 3">
    <name type="scientific">Kribbella lupini</name>
    <dbReference type="NCBI Taxonomy" id="291602"/>
    <lineage>
        <taxon>Bacteria</taxon>
        <taxon>Bacillati</taxon>
        <taxon>Actinomycetota</taxon>
        <taxon>Actinomycetes</taxon>
        <taxon>Propionibacteriales</taxon>
        <taxon>Kribbellaceae</taxon>
        <taxon>Kribbella</taxon>
    </lineage>
</organism>
<dbReference type="Pfam" id="PF00561">
    <property type="entry name" value="Abhydrolase_1"/>
    <property type="match status" value="1"/>
</dbReference>
<gene>
    <name evidence="2" type="ORF">GCM10009741_23850</name>
</gene>
<proteinExistence type="predicted"/>
<dbReference type="PRINTS" id="PR00412">
    <property type="entry name" value="EPOXHYDRLASE"/>
</dbReference>
<keyword evidence="2" id="KW-0378">Hydrolase</keyword>
<dbReference type="PANTHER" id="PTHR43194">
    <property type="entry name" value="HYDROLASE ALPHA/BETA FOLD FAMILY"/>
    <property type="match status" value="1"/>
</dbReference>
<dbReference type="PANTHER" id="PTHR43194:SF2">
    <property type="entry name" value="PEROXISOMAL MEMBRANE PROTEIN LPX1"/>
    <property type="match status" value="1"/>
</dbReference>
<dbReference type="InterPro" id="IPR000073">
    <property type="entry name" value="AB_hydrolase_1"/>
</dbReference>
<dbReference type="RefSeq" id="WP_344173063.1">
    <property type="nucleotide sequence ID" value="NZ_BAAANC010000001.1"/>
</dbReference>
<dbReference type="InterPro" id="IPR029058">
    <property type="entry name" value="AB_hydrolase_fold"/>
</dbReference>
<dbReference type="Gene3D" id="3.40.50.1820">
    <property type="entry name" value="alpha/beta hydrolase"/>
    <property type="match status" value="1"/>
</dbReference>